<dbReference type="InterPro" id="IPR012878">
    <property type="entry name" value="Beta-AFase-like_GH127_cat"/>
</dbReference>
<dbReference type="InterPro" id="IPR046544">
    <property type="entry name" value="GH146_SB_dom"/>
</dbReference>
<comment type="caution">
    <text evidence="7">The sequence shown here is derived from an EMBL/GenBank/DDBJ whole genome shotgun (WGS) entry which is preliminary data.</text>
</comment>
<dbReference type="SUPFAM" id="SSF48208">
    <property type="entry name" value="Six-hairpin glycosidases"/>
    <property type="match status" value="1"/>
</dbReference>
<evidence type="ECO:0000259" key="5">
    <source>
        <dbReference type="Pfam" id="PF20620"/>
    </source>
</evidence>
<evidence type="ECO:0000259" key="6">
    <source>
        <dbReference type="Pfam" id="PF20736"/>
    </source>
</evidence>
<keyword evidence="2" id="KW-0732">Signal</keyword>
<reference evidence="7 8" key="1">
    <citation type="journal article" date="2018" name="J. Microbiol.">
        <title>Aestuariibaculum marinum sp. nov., a marine bacterium isolated from seawater in South Korea.</title>
        <authorList>
            <person name="Choi J."/>
            <person name="Lee D."/>
            <person name="Jang J.H."/>
            <person name="Cha S."/>
            <person name="Seo T."/>
        </authorList>
    </citation>
    <scope>NUCLEOTIDE SEQUENCE [LARGE SCALE GENOMIC DNA]</scope>
    <source>
        <strain evidence="7 8">IP7</strain>
    </source>
</reference>
<dbReference type="GO" id="GO:0016787">
    <property type="term" value="F:hydrolase activity"/>
    <property type="evidence" value="ECO:0007669"/>
    <property type="project" value="UniProtKB-KW"/>
</dbReference>
<protein>
    <submittedName>
        <fullName evidence="7">Glycoside hydrolase family 127 protein</fullName>
    </submittedName>
</protein>
<feature type="domain" description="Non-reducing end beta-L-arabinofuranosidase-like GH127 catalytic" evidence="3">
    <location>
        <begin position="29"/>
        <end position="408"/>
    </location>
</feature>
<feature type="region of interest" description="Disordered" evidence="1">
    <location>
        <begin position="662"/>
        <end position="684"/>
    </location>
</feature>
<dbReference type="AlphaFoldDB" id="A0A8J6PZW2"/>
<dbReference type="GO" id="GO:0005975">
    <property type="term" value="P:carbohydrate metabolic process"/>
    <property type="evidence" value="ECO:0007669"/>
    <property type="project" value="InterPro"/>
</dbReference>
<feature type="domain" description="DUF4986" evidence="4">
    <location>
        <begin position="542"/>
        <end position="626"/>
    </location>
</feature>
<accession>A0A8J6PZW2</accession>
<evidence type="ECO:0000256" key="1">
    <source>
        <dbReference type="SAM" id="MobiDB-lite"/>
    </source>
</evidence>
<dbReference type="RefSeq" id="WP_188222552.1">
    <property type="nucleotide sequence ID" value="NZ_JACVXD010000002.1"/>
</dbReference>
<dbReference type="Pfam" id="PF20736">
    <property type="entry name" value="Glyco_hydro127M"/>
    <property type="match status" value="1"/>
</dbReference>
<gene>
    <name evidence="7" type="ORF">ICJ85_04290</name>
</gene>
<dbReference type="Pfam" id="PF20620">
    <property type="entry name" value="DUF6805"/>
    <property type="match status" value="1"/>
</dbReference>
<dbReference type="Pfam" id="PF07944">
    <property type="entry name" value="Beta-AFase-like_GH127_cat"/>
    <property type="match status" value="1"/>
</dbReference>
<dbReference type="EMBL" id="JACVXD010000002">
    <property type="protein sequence ID" value="MBD0823232.1"/>
    <property type="molecule type" value="Genomic_DNA"/>
</dbReference>
<organism evidence="7 8">
    <name type="scientific">Aestuariibaculum marinum</name>
    <dbReference type="NCBI Taxonomy" id="2683592"/>
    <lineage>
        <taxon>Bacteria</taxon>
        <taxon>Pseudomonadati</taxon>
        <taxon>Bacteroidota</taxon>
        <taxon>Flavobacteriia</taxon>
        <taxon>Flavobacteriales</taxon>
        <taxon>Flavobacteriaceae</taxon>
    </lineage>
</organism>
<sequence length="787" mass="88930">MRRLVIGLFALGSFCIHAQQQVEVFPLDQVSVTTGVFKQASETDFNYIQKLNADRLLVPFLREAGLKPKAASYTNWENTGLDGHILGHYVSALSMYLASTNDAKAEELLDYTLSELQGVQEANGNGYIGGIPGSSDLWQEIKSGKIEAGSFSLNSKWVPLYNIHKTFAGLKDAWVHAGKGDAKDMLIKLTDWFVDVTKDLSDAQVQDMLRSEHGGLNEVFAEVYKITDDKTYLELAKRFSEKALLNPLSENKDILTGMHANTQIPKFIGFERISQLSHDSIYHNSALHFYNNVTQHRSLSIGGNSVREHFNPIEDFSSVLVGEQGPETCNTYNMLKLSKLLYEDTGDNKYIEFYERGLYNHILSSQNPNGGFVYFTPMRPGHYRVYSQPETSFWCCVGSGLENHTKYNELIYAKKEDTLYVNLFIPSKVNWKEKQATLTQNTNFPEEAKTELVWQSKKKTNATLKLRYPTWVKPDELKLFINKKLLTIETQPGHYIFITRKWKKGDTIEMQLPMHLGVEQIPDKSGYVSVKYGPIVLAAVTGEDNQVGLFADDSRGGHIANGPFLPLTEAPMFVSENLQSILKNIKPVEGKPLTFSTGDMVYPNQFKGLVLQPFYKIHEKRYAIYFKNETPKSLAKMQQALEKKQKAEAYLRAITIDYVAPGEQQPESDHGIESEQSNNGVHQNRHWRDASGWFSYNMKNKEHKAKALRVTYFGGDTGRTFNILINGMQISEVTLDGSKGNVFYDVDYEIPSDLTKEKDILNVRFEAKAGSVAGGIYGVRLISETKN</sequence>
<dbReference type="InterPro" id="IPR032275">
    <property type="entry name" value="DUF4986"/>
</dbReference>
<evidence type="ECO:0000313" key="7">
    <source>
        <dbReference type="EMBL" id="MBD0823232.1"/>
    </source>
</evidence>
<feature type="signal peptide" evidence="2">
    <location>
        <begin position="1"/>
        <end position="18"/>
    </location>
</feature>
<keyword evidence="7" id="KW-0378">Hydrolase</keyword>
<dbReference type="PANTHER" id="PTHR31151:SF0">
    <property type="entry name" value="PROLINE-TRNA LIGASE (DUF1680)"/>
    <property type="match status" value="1"/>
</dbReference>
<evidence type="ECO:0000259" key="4">
    <source>
        <dbReference type="Pfam" id="PF16375"/>
    </source>
</evidence>
<dbReference type="Proteomes" id="UP000621516">
    <property type="component" value="Unassembled WGS sequence"/>
</dbReference>
<dbReference type="InterPro" id="IPR049046">
    <property type="entry name" value="Beta-AFase-like_GH127_middle"/>
</dbReference>
<feature type="chain" id="PRO_5035293543" evidence="2">
    <location>
        <begin position="19"/>
        <end position="787"/>
    </location>
</feature>
<keyword evidence="8" id="KW-1185">Reference proteome</keyword>
<evidence type="ECO:0000256" key="2">
    <source>
        <dbReference type="SAM" id="SignalP"/>
    </source>
</evidence>
<proteinExistence type="predicted"/>
<feature type="domain" description="Non-reducing end beta-L-arabinofuranosidase-like GH127 middle" evidence="6">
    <location>
        <begin position="418"/>
        <end position="514"/>
    </location>
</feature>
<name>A0A8J6PZW2_9FLAO</name>
<evidence type="ECO:0000313" key="8">
    <source>
        <dbReference type="Proteomes" id="UP000621516"/>
    </source>
</evidence>
<evidence type="ECO:0000259" key="3">
    <source>
        <dbReference type="Pfam" id="PF07944"/>
    </source>
</evidence>
<dbReference type="Pfam" id="PF16375">
    <property type="entry name" value="DUF4986"/>
    <property type="match status" value="1"/>
</dbReference>
<feature type="domain" description="Glycoside hydrolase GH146 substrate-binding" evidence="5">
    <location>
        <begin position="651"/>
        <end position="782"/>
    </location>
</feature>
<dbReference type="PANTHER" id="PTHR31151">
    <property type="entry name" value="PROLINE-TRNA LIGASE (DUF1680)"/>
    <property type="match status" value="1"/>
</dbReference>
<dbReference type="InterPro" id="IPR008928">
    <property type="entry name" value="6-hairpin_glycosidase_sf"/>
</dbReference>